<name>A0AA89CDF3_PINIB</name>
<dbReference type="EMBL" id="VSWD01000002">
    <property type="protein sequence ID" value="KAK3107538.1"/>
    <property type="molecule type" value="Genomic_DNA"/>
</dbReference>
<accession>A0AA89CDF3</accession>
<dbReference type="PROSITE" id="PS50016">
    <property type="entry name" value="ZF_PHD_2"/>
    <property type="match status" value="1"/>
</dbReference>
<dbReference type="InterPro" id="IPR013083">
    <property type="entry name" value="Znf_RING/FYVE/PHD"/>
</dbReference>
<feature type="compositionally biased region" description="Polar residues" evidence="5">
    <location>
        <begin position="129"/>
        <end position="140"/>
    </location>
</feature>
<feature type="domain" description="PHD-type" evidence="6">
    <location>
        <begin position="20"/>
        <end position="76"/>
    </location>
</feature>
<dbReference type="InterPro" id="IPR036691">
    <property type="entry name" value="Endo/exonu/phosph_ase_sf"/>
</dbReference>
<dbReference type="GO" id="GO:0007508">
    <property type="term" value="P:larval heart development"/>
    <property type="evidence" value="ECO:0007669"/>
    <property type="project" value="TreeGrafter"/>
</dbReference>
<feature type="compositionally biased region" description="Low complexity" evidence="5">
    <location>
        <begin position="115"/>
        <end position="128"/>
    </location>
</feature>
<dbReference type="GO" id="GO:0031012">
    <property type="term" value="C:extracellular matrix"/>
    <property type="evidence" value="ECO:0007669"/>
    <property type="project" value="TreeGrafter"/>
</dbReference>
<reference evidence="7" key="1">
    <citation type="submission" date="2019-08" db="EMBL/GenBank/DDBJ databases">
        <title>The improved chromosome-level genome for the pearl oyster Pinctada fucata martensii using PacBio sequencing and Hi-C.</title>
        <authorList>
            <person name="Zheng Z."/>
        </authorList>
    </citation>
    <scope>NUCLEOTIDE SEQUENCE</scope>
    <source>
        <strain evidence="7">ZZ-2019</strain>
        <tissue evidence="7">Adductor muscle</tissue>
    </source>
</reference>
<dbReference type="PROSITE" id="PS01359">
    <property type="entry name" value="ZF_PHD_1"/>
    <property type="match status" value="1"/>
</dbReference>
<evidence type="ECO:0000256" key="4">
    <source>
        <dbReference type="PROSITE-ProRule" id="PRU00146"/>
    </source>
</evidence>
<evidence type="ECO:0000256" key="5">
    <source>
        <dbReference type="SAM" id="MobiDB-lite"/>
    </source>
</evidence>
<dbReference type="PANTHER" id="PTHR33395:SF22">
    <property type="entry name" value="REVERSE TRANSCRIPTASE DOMAIN-CONTAINING PROTEIN"/>
    <property type="match status" value="1"/>
</dbReference>
<protein>
    <recommendedName>
        <fullName evidence="6">PHD-type domain-containing protein</fullName>
    </recommendedName>
</protein>
<proteinExistence type="predicted"/>
<dbReference type="InterPro" id="IPR019786">
    <property type="entry name" value="Zinc_finger_PHD-type_CS"/>
</dbReference>
<feature type="region of interest" description="Disordered" evidence="5">
    <location>
        <begin position="114"/>
        <end position="140"/>
    </location>
</feature>
<dbReference type="GO" id="GO:0061343">
    <property type="term" value="P:cell adhesion involved in heart morphogenesis"/>
    <property type="evidence" value="ECO:0007669"/>
    <property type="project" value="TreeGrafter"/>
</dbReference>
<dbReference type="SUPFAM" id="SSF56219">
    <property type="entry name" value="DNase I-like"/>
    <property type="match status" value="1"/>
</dbReference>
<evidence type="ECO:0000313" key="7">
    <source>
        <dbReference type="EMBL" id="KAK3107538.1"/>
    </source>
</evidence>
<evidence type="ECO:0000313" key="8">
    <source>
        <dbReference type="Proteomes" id="UP001186944"/>
    </source>
</evidence>
<organism evidence="7 8">
    <name type="scientific">Pinctada imbricata</name>
    <name type="common">Atlantic pearl-oyster</name>
    <name type="synonym">Pinctada martensii</name>
    <dbReference type="NCBI Taxonomy" id="66713"/>
    <lineage>
        <taxon>Eukaryota</taxon>
        <taxon>Metazoa</taxon>
        <taxon>Spiralia</taxon>
        <taxon>Lophotrochozoa</taxon>
        <taxon>Mollusca</taxon>
        <taxon>Bivalvia</taxon>
        <taxon>Autobranchia</taxon>
        <taxon>Pteriomorphia</taxon>
        <taxon>Pterioida</taxon>
        <taxon>Pterioidea</taxon>
        <taxon>Pteriidae</taxon>
        <taxon>Pinctada</taxon>
    </lineage>
</organism>
<keyword evidence="8" id="KW-1185">Reference proteome</keyword>
<evidence type="ECO:0000256" key="3">
    <source>
        <dbReference type="ARBA" id="ARBA00022833"/>
    </source>
</evidence>
<dbReference type="Proteomes" id="UP001186944">
    <property type="component" value="Unassembled WGS sequence"/>
</dbReference>
<dbReference type="GO" id="GO:0003824">
    <property type="term" value="F:catalytic activity"/>
    <property type="evidence" value="ECO:0007669"/>
    <property type="project" value="InterPro"/>
</dbReference>
<dbReference type="InterPro" id="IPR005135">
    <property type="entry name" value="Endo/exonuclease/phosphatase"/>
</dbReference>
<sequence>MSLLLSGDVEANPGPRNTSTYPCGFCDIPVNWSCEGVCCDECSIWYHRSCLELCSADFDLLEYSHVQWLCCKCESINVNSFTFRSYETDSNYYAPIKGSDITLDSINSSVFSPIRTSSPRTDTSRTNSASKSTNRLSSSTYPKKRNLRILNMNCRSIIEKRGEFSALLEYTQPDIVCGTESWLKGIKPGSNPTSDSIKSCEVFSSHYKSYRNDRSSLGGGVFILVHEDLISVEQPEFVTICEITWVKVHLKGCKELYIGCFYMPHRNRDLIKELDRSLELLTVKKDRQIILCGDFNCPDVDWTSLSVTSPVDRIVHQDLIDLSIKFDLTQVQESPTRQGNILDLVFTTNPSLIKSTTVIPGISDHDIVVVDSDTKPHYNRQKPRKSFLFGKANWDALRVKCKVIYDTITQLYQQNKTIEDIWSYFKSTLLKEIETHIPSRTSRRRKSPPWLNHSLRKMSRRKTRLHTQAKKTRKWENYRHFQRECKRAYRRAEWSYVNNTIQEGLLNNNSKPFWSYVKSKQQDNIGVSPLKRKGQLLSDSKSKAVILINQFSSVFTQDDSNIMPPVSKTCDSVIPDIIINEEDVLKLLKNIQTAKAPGPDSIPNRVLKECATELAPSIALLFQKSLDTGCLPRDWLNANIAPVFKKGDRHLPENYRPVSLTSVLSKLLEHVVCRHIMKHFERHNILTSLNHGFRTSR</sequence>
<keyword evidence="2 4" id="KW-0863">Zinc-finger</keyword>
<dbReference type="InterPro" id="IPR019787">
    <property type="entry name" value="Znf_PHD-finger"/>
</dbReference>
<evidence type="ECO:0000259" key="6">
    <source>
        <dbReference type="PROSITE" id="PS50016"/>
    </source>
</evidence>
<evidence type="ECO:0000256" key="2">
    <source>
        <dbReference type="ARBA" id="ARBA00022771"/>
    </source>
</evidence>
<dbReference type="InterPro" id="IPR011011">
    <property type="entry name" value="Znf_FYVE_PHD"/>
</dbReference>
<dbReference type="Pfam" id="PF14529">
    <property type="entry name" value="Exo_endo_phos_2"/>
    <property type="match status" value="1"/>
</dbReference>
<evidence type="ECO:0000256" key="1">
    <source>
        <dbReference type="ARBA" id="ARBA00022723"/>
    </source>
</evidence>
<dbReference type="Gene3D" id="3.30.40.10">
    <property type="entry name" value="Zinc/RING finger domain, C3HC4 (zinc finger)"/>
    <property type="match status" value="1"/>
</dbReference>
<comment type="caution">
    <text evidence="7">The sequence shown here is derived from an EMBL/GenBank/DDBJ whole genome shotgun (WGS) entry which is preliminary data.</text>
</comment>
<dbReference type="SUPFAM" id="SSF57903">
    <property type="entry name" value="FYVE/PHD zinc finger"/>
    <property type="match status" value="1"/>
</dbReference>
<dbReference type="GO" id="GO:0008270">
    <property type="term" value="F:zinc ion binding"/>
    <property type="evidence" value="ECO:0007669"/>
    <property type="project" value="UniProtKB-KW"/>
</dbReference>
<feature type="region of interest" description="Disordered" evidence="5">
    <location>
        <begin position="439"/>
        <end position="469"/>
    </location>
</feature>
<dbReference type="CDD" id="cd15489">
    <property type="entry name" value="PHD_SF"/>
    <property type="match status" value="1"/>
</dbReference>
<dbReference type="AlphaFoldDB" id="A0AA89CDF3"/>
<gene>
    <name evidence="7" type="ORF">FSP39_016928</name>
</gene>
<dbReference type="Gene3D" id="3.60.10.10">
    <property type="entry name" value="Endonuclease/exonuclease/phosphatase"/>
    <property type="match status" value="1"/>
</dbReference>
<keyword evidence="3" id="KW-0862">Zinc</keyword>
<keyword evidence="1" id="KW-0479">Metal-binding</keyword>
<dbReference type="PANTHER" id="PTHR33395">
    <property type="entry name" value="TRANSCRIPTASE, PUTATIVE-RELATED-RELATED"/>
    <property type="match status" value="1"/>
</dbReference>
<feature type="compositionally biased region" description="Basic residues" evidence="5">
    <location>
        <begin position="454"/>
        <end position="469"/>
    </location>
</feature>